<dbReference type="SUPFAM" id="SSF48371">
    <property type="entry name" value="ARM repeat"/>
    <property type="match status" value="1"/>
</dbReference>
<evidence type="ECO:0000256" key="9">
    <source>
        <dbReference type="SAM" id="MobiDB-lite"/>
    </source>
</evidence>
<feature type="region of interest" description="Disordered" evidence="9">
    <location>
        <begin position="510"/>
        <end position="534"/>
    </location>
</feature>
<organism evidence="11 12">
    <name type="scientific">Jimgerdemannia flammicorona</name>
    <dbReference type="NCBI Taxonomy" id="994334"/>
    <lineage>
        <taxon>Eukaryota</taxon>
        <taxon>Fungi</taxon>
        <taxon>Fungi incertae sedis</taxon>
        <taxon>Mucoromycota</taxon>
        <taxon>Mucoromycotina</taxon>
        <taxon>Endogonomycetes</taxon>
        <taxon>Endogonales</taxon>
        <taxon>Endogonaceae</taxon>
        <taxon>Jimgerdemannia</taxon>
    </lineage>
</organism>
<dbReference type="Gene3D" id="3.90.550.10">
    <property type="entry name" value="Spore Coat Polysaccharide Biosynthesis Protein SpsA, Chain A"/>
    <property type="match status" value="1"/>
</dbReference>
<dbReference type="Pfam" id="PF00483">
    <property type="entry name" value="NTP_transferase"/>
    <property type="match status" value="1"/>
</dbReference>
<dbReference type="CDD" id="cd04197">
    <property type="entry name" value="eIF-2B_epsilon_N"/>
    <property type="match status" value="1"/>
</dbReference>
<proteinExistence type="inferred from homology"/>
<comment type="subunit">
    <text evidence="8">Component of the translation initiation factor 2B (eIF2B) complex which is a heterodecamer of two sets of five different subunits: alpha, beta, gamma, delta and epsilon. Subunits alpha, beta and delta comprise a regulatory subcomplex and subunits epsilon and gamma comprise a catalytic subcomplex. Within the complex, the hexameric regulatory complex resides at the center, with the two heterodimeric catalytic subcomplexes bound on opposite sides.</text>
</comment>
<dbReference type="Gene3D" id="2.160.10.10">
    <property type="entry name" value="Hexapeptide repeat proteins"/>
    <property type="match status" value="1"/>
</dbReference>
<dbReference type="InterPro" id="IPR003307">
    <property type="entry name" value="W2_domain"/>
</dbReference>
<evidence type="ECO:0000256" key="7">
    <source>
        <dbReference type="ARBA" id="ARBA00044345"/>
    </source>
</evidence>
<dbReference type="InterPro" id="IPR016024">
    <property type="entry name" value="ARM-type_fold"/>
</dbReference>
<evidence type="ECO:0000313" key="12">
    <source>
        <dbReference type="Proteomes" id="UP000274822"/>
    </source>
</evidence>
<dbReference type="EMBL" id="RBNJ01014260">
    <property type="protein sequence ID" value="RUS25008.1"/>
    <property type="molecule type" value="Genomic_DNA"/>
</dbReference>
<dbReference type="PANTHER" id="PTHR45887:SF1">
    <property type="entry name" value="TRANSLATION INITIATION FACTOR EIF-2B SUBUNIT EPSILON"/>
    <property type="match status" value="1"/>
</dbReference>
<feature type="compositionally biased region" description="Acidic residues" evidence="9">
    <location>
        <begin position="513"/>
        <end position="527"/>
    </location>
</feature>
<reference evidence="11 12" key="1">
    <citation type="journal article" date="2018" name="New Phytol.">
        <title>Phylogenomics of Endogonaceae and evolution of mycorrhizas within Mucoromycota.</title>
        <authorList>
            <person name="Chang Y."/>
            <person name="Desiro A."/>
            <person name="Na H."/>
            <person name="Sandor L."/>
            <person name="Lipzen A."/>
            <person name="Clum A."/>
            <person name="Barry K."/>
            <person name="Grigoriev I.V."/>
            <person name="Martin F.M."/>
            <person name="Stajich J.E."/>
            <person name="Smith M.E."/>
            <person name="Bonito G."/>
            <person name="Spatafora J.W."/>
        </authorList>
    </citation>
    <scope>NUCLEOTIDE SEQUENCE [LARGE SCALE GENOMIC DNA]</scope>
    <source>
        <strain evidence="11 12">AD002</strain>
    </source>
</reference>
<dbReference type="Pfam" id="PF25084">
    <property type="entry name" value="LbH_EIF2B"/>
    <property type="match status" value="1"/>
</dbReference>
<feature type="region of interest" description="Disordered" evidence="9">
    <location>
        <begin position="748"/>
        <end position="769"/>
    </location>
</feature>
<evidence type="ECO:0000256" key="3">
    <source>
        <dbReference type="ARBA" id="ARBA00022490"/>
    </source>
</evidence>
<dbReference type="AlphaFoldDB" id="A0A433Q5F9"/>
<dbReference type="InterPro" id="IPR056764">
    <property type="entry name" value="LbH_EIF2B3/5"/>
</dbReference>
<name>A0A433Q5F9_9FUNG</name>
<protein>
    <recommendedName>
        <fullName evidence="6">Translation initiation factor eIF2B subunit epsilon</fullName>
    </recommendedName>
    <alternativeName>
        <fullName evidence="7">eIF2B GDP-GTP exchange factor subunit epsilon</fullName>
    </alternativeName>
</protein>
<comment type="subcellular location">
    <subcellularLocation>
        <location evidence="1">Cytoplasm</location>
        <location evidence="1">Cytosol</location>
    </subcellularLocation>
</comment>
<dbReference type="PANTHER" id="PTHR45887">
    <property type="entry name" value="TRANSLATION INITIATION FACTOR EIF-2B SUBUNIT EPSILON"/>
    <property type="match status" value="1"/>
</dbReference>
<feature type="region of interest" description="Disordered" evidence="9">
    <location>
        <begin position="569"/>
        <end position="592"/>
    </location>
</feature>
<comment type="similarity">
    <text evidence="2">Belongs to the eIF-2B gamma/epsilon subunits family.</text>
</comment>
<feature type="compositionally biased region" description="Low complexity" evidence="9">
    <location>
        <begin position="757"/>
        <end position="767"/>
    </location>
</feature>
<dbReference type="GO" id="GO:0005085">
    <property type="term" value="F:guanyl-nucleotide exchange factor activity"/>
    <property type="evidence" value="ECO:0007669"/>
    <property type="project" value="InterPro"/>
</dbReference>
<keyword evidence="3" id="KW-0963">Cytoplasm</keyword>
<dbReference type="InterPro" id="IPR005835">
    <property type="entry name" value="NTP_transferase_dom"/>
</dbReference>
<evidence type="ECO:0000256" key="8">
    <source>
        <dbReference type="ARBA" id="ARBA00046432"/>
    </source>
</evidence>
<dbReference type="PROSITE" id="PS51363">
    <property type="entry name" value="W2"/>
    <property type="match status" value="1"/>
</dbReference>
<evidence type="ECO:0000256" key="6">
    <source>
        <dbReference type="ARBA" id="ARBA00044144"/>
    </source>
</evidence>
<dbReference type="InterPro" id="IPR029044">
    <property type="entry name" value="Nucleotide-diphossugar_trans"/>
</dbReference>
<keyword evidence="5" id="KW-0648">Protein biosynthesis</keyword>
<evidence type="ECO:0000256" key="1">
    <source>
        <dbReference type="ARBA" id="ARBA00004514"/>
    </source>
</evidence>
<dbReference type="GO" id="GO:0005829">
    <property type="term" value="C:cytosol"/>
    <property type="evidence" value="ECO:0007669"/>
    <property type="project" value="UniProtKB-SubCell"/>
</dbReference>
<dbReference type="InterPro" id="IPR044123">
    <property type="entry name" value="W2_eIF2B_epsilon"/>
</dbReference>
<keyword evidence="12" id="KW-1185">Reference proteome</keyword>
<dbReference type="InterPro" id="IPR035543">
    <property type="entry name" value="eIF-2B_epsilon_N"/>
</dbReference>
<feature type="domain" description="W2" evidence="10">
    <location>
        <begin position="614"/>
        <end position="803"/>
    </location>
</feature>
<dbReference type="GO" id="GO:0003743">
    <property type="term" value="F:translation initiation factor activity"/>
    <property type="evidence" value="ECO:0007669"/>
    <property type="project" value="UniProtKB-KW"/>
</dbReference>
<dbReference type="SUPFAM" id="SSF53448">
    <property type="entry name" value="Nucleotide-diphospho-sugar transferases"/>
    <property type="match status" value="1"/>
</dbReference>
<dbReference type="GO" id="GO:0005851">
    <property type="term" value="C:eukaryotic translation initiation factor 2B complex"/>
    <property type="evidence" value="ECO:0007669"/>
    <property type="project" value="TreeGrafter"/>
</dbReference>
<keyword evidence="4" id="KW-0396">Initiation factor</keyword>
<evidence type="ECO:0000256" key="5">
    <source>
        <dbReference type="ARBA" id="ARBA00022917"/>
    </source>
</evidence>
<dbReference type="Gene3D" id="1.25.40.180">
    <property type="match status" value="1"/>
</dbReference>
<feature type="compositionally biased region" description="Acidic residues" evidence="9">
    <location>
        <begin position="576"/>
        <end position="592"/>
    </location>
</feature>
<evidence type="ECO:0000256" key="2">
    <source>
        <dbReference type="ARBA" id="ARBA00007878"/>
    </source>
</evidence>
<dbReference type="CDD" id="cd11558">
    <property type="entry name" value="W2_eIF2B_epsilon"/>
    <property type="match status" value="1"/>
</dbReference>
<dbReference type="SUPFAM" id="SSF51161">
    <property type="entry name" value="Trimeric LpxA-like enzymes"/>
    <property type="match status" value="1"/>
</dbReference>
<dbReference type="InterPro" id="IPR051956">
    <property type="entry name" value="eIF2B_epsilon"/>
</dbReference>
<evidence type="ECO:0000259" key="10">
    <source>
        <dbReference type="PROSITE" id="PS51363"/>
    </source>
</evidence>
<dbReference type="Proteomes" id="UP000274822">
    <property type="component" value="Unassembled WGS sequence"/>
</dbReference>
<dbReference type="GO" id="GO:0031369">
    <property type="term" value="F:translation initiation factor binding"/>
    <property type="evidence" value="ECO:0007669"/>
    <property type="project" value="InterPro"/>
</dbReference>
<sequence>MAPPKKKSDIDTEQVLQAVILTDSFNERFMPLTLEKPRCLLPLCNAPLLNYTLEFLAVSGIQEVFIFCTAHADQIRQYLEYVSLLAAPIKTYNSSNCSIINSIFIASPHSLSLGSDSKWHKPHSPFTIHIVTASECNSVGDALRELDAHQLITTDFILVNGDVVSNMRIDKVLEAHRARKKADKNSIMTMVLKEASAFHPSRSNPFLISPPSPNPHHMHTLPCCTHRAKGESSIFVLDASTNECVHYEALYAYPRKRRVTVNQEVFEKHPEVEFRNDLIDTFIDICSVEVRGVISLVDVCAHDAHRLVPRAGPCPVHRKLRLPVDAQGFRAWDPHLRPARQDHLHAHHLGRVRWEGQERTDLRLHQDVLSRWTFPMVPDSNLQEDDTYEHLHGGIYKEQNVVLSRSCVLGDHVQIGTGTRVGENVRISNSVIGRRCVIGAGAVIEGAYLWNDVVVGEECSVIGSILADGVKLEKRVHVPRGCLISFNVVLGPQITLPRYSKISLRRQPKEDIFGDEAEEEEEDEEEEGHDKAALGANGQGYFWVERIDEDDEEDPRNKKVTWLAYDPADIPAHDTDDAESASEVGEPSDDEGEELVFNDDFGDGDGVMPSSAAARAAEDFKREVRATVDRALAENHSVESAALELHTLRMAFNGNYENVREVVVPVLMEKVDPAKVNSSMKGVIARWGQLLKKVMYSLEDQVHALFVLQVRGPVGRDGGFVYLVNWLRLTIHLQRASASVIARNPTRQSCSPARYNSSTTRTSSRRTPFLLGTRPSGLRAWAMRRATKFVDWLQEADEEDDDE</sequence>
<gene>
    <name evidence="11" type="ORF">BC938DRAFT_472756</name>
</gene>
<dbReference type="InterPro" id="IPR011004">
    <property type="entry name" value="Trimer_LpxA-like_sf"/>
</dbReference>
<evidence type="ECO:0000313" key="11">
    <source>
        <dbReference type="EMBL" id="RUS25008.1"/>
    </source>
</evidence>
<accession>A0A433Q5F9</accession>
<evidence type="ECO:0000256" key="4">
    <source>
        <dbReference type="ARBA" id="ARBA00022540"/>
    </source>
</evidence>
<comment type="caution">
    <text evidence="11">The sequence shown here is derived from an EMBL/GenBank/DDBJ whole genome shotgun (WGS) entry which is preliminary data.</text>
</comment>